<organism evidence="2 3">
    <name type="scientific">Nostoc punctiforme NIES-2108</name>
    <dbReference type="NCBI Taxonomy" id="1356359"/>
    <lineage>
        <taxon>Bacteria</taxon>
        <taxon>Bacillati</taxon>
        <taxon>Cyanobacteriota</taxon>
        <taxon>Cyanophyceae</taxon>
        <taxon>Nostocales</taxon>
        <taxon>Nostocaceae</taxon>
        <taxon>Nostoc</taxon>
    </lineage>
</organism>
<keyword evidence="1" id="KW-0732">Signal</keyword>
<feature type="signal peptide" evidence="1">
    <location>
        <begin position="1"/>
        <end position="23"/>
    </location>
</feature>
<dbReference type="Proteomes" id="UP000252085">
    <property type="component" value="Unassembled WGS sequence"/>
</dbReference>
<dbReference type="AlphaFoldDB" id="A0A367S0I5"/>
<name>A0A367S0I5_NOSPU</name>
<evidence type="ECO:0000313" key="3">
    <source>
        <dbReference type="Proteomes" id="UP000252085"/>
    </source>
</evidence>
<protein>
    <submittedName>
        <fullName evidence="2">Uncharacterized protein</fullName>
    </submittedName>
</protein>
<sequence length="127" mass="14052">MKSSYIILAVVISALTLSQRADANQENVPITIGDRDQAGVLLTEPATINATWSNFIGQTNNPKQTAESISLMQERGCQKINPLEFINNPSAFFQQCQEPTKTHSTEPIEYLKVPKLDSGIRVTVTKF</sequence>
<reference evidence="2 3" key="1">
    <citation type="submission" date="2016-04" db="EMBL/GenBank/DDBJ databases">
        <authorList>
            <person name="Evans L.H."/>
            <person name="Alamgir A."/>
            <person name="Owens N."/>
            <person name="Weber N.D."/>
            <person name="Virtaneva K."/>
            <person name="Barbian K."/>
            <person name="Babar A."/>
            <person name="Rosenke K."/>
        </authorList>
    </citation>
    <scope>NUCLEOTIDE SEQUENCE [LARGE SCALE GENOMIC DNA]</scope>
    <source>
        <strain evidence="2">NIES-2108</strain>
    </source>
</reference>
<evidence type="ECO:0000313" key="2">
    <source>
        <dbReference type="EMBL" id="RCJ41490.1"/>
    </source>
</evidence>
<comment type="caution">
    <text evidence="2">The sequence shown here is derived from an EMBL/GenBank/DDBJ whole genome shotgun (WGS) entry which is preliminary data.</text>
</comment>
<feature type="chain" id="PRO_5017041257" evidence="1">
    <location>
        <begin position="24"/>
        <end position="127"/>
    </location>
</feature>
<accession>A0A367S0I5</accession>
<dbReference type="EMBL" id="LXQE01000029">
    <property type="protein sequence ID" value="RCJ41490.1"/>
    <property type="molecule type" value="Genomic_DNA"/>
</dbReference>
<evidence type="ECO:0000256" key="1">
    <source>
        <dbReference type="SAM" id="SignalP"/>
    </source>
</evidence>
<gene>
    <name evidence="2" type="ORF">A6769_00835</name>
</gene>
<proteinExistence type="predicted"/>